<dbReference type="InterPro" id="IPR011335">
    <property type="entry name" value="Restrct_endonuc-II-like"/>
</dbReference>
<dbReference type="PATRIC" id="fig|2209.70.peg.4055"/>
<feature type="domain" description="Restriction endonuclease type IV Mrr" evidence="2">
    <location>
        <begin position="417"/>
        <end position="533"/>
    </location>
</feature>
<dbReference type="PANTHER" id="PTHR30015">
    <property type="entry name" value="MRR RESTRICTION SYSTEM PROTEIN"/>
    <property type="match status" value="1"/>
</dbReference>
<proteinExistence type="predicted"/>
<dbReference type="GO" id="GO:0015666">
    <property type="term" value="F:restriction endodeoxyribonuclease activity"/>
    <property type="evidence" value="ECO:0007669"/>
    <property type="project" value="TreeGrafter"/>
</dbReference>
<gene>
    <name evidence="3" type="ORF">DU67_18575</name>
</gene>
<feature type="coiled-coil region" evidence="1">
    <location>
        <begin position="51"/>
        <end position="85"/>
    </location>
</feature>
<evidence type="ECO:0000313" key="4">
    <source>
        <dbReference type="Proteomes" id="UP000034424"/>
    </source>
</evidence>
<dbReference type="Proteomes" id="UP000034424">
    <property type="component" value="Unassembled WGS sequence"/>
</dbReference>
<dbReference type="GO" id="GO:0009307">
    <property type="term" value="P:DNA restriction-modification system"/>
    <property type="evidence" value="ECO:0007669"/>
    <property type="project" value="InterPro"/>
</dbReference>
<dbReference type="EMBL" id="JJPL01000116">
    <property type="protein sequence ID" value="KKG62115.1"/>
    <property type="molecule type" value="Genomic_DNA"/>
</dbReference>
<evidence type="ECO:0000259" key="2">
    <source>
        <dbReference type="Pfam" id="PF04471"/>
    </source>
</evidence>
<comment type="caution">
    <text evidence="3">The sequence shown here is derived from an EMBL/GenBank/DDBJ whole genome shotgun (WGS) entry which is preliminary data.</text>
</comment>
<keyword evidence="1" id="KW-0175">Coiled coil</keyword>
<dbReference type="InterPro" id="IPR007560">
    <property type="entry name" value="Restrct_endonuc_IV_Mrr"/>
</dbReference>
<sequence length="554" mass="64202">MASRYLYTSEVYHKGLNKYKVVKGETKKIAEQKANAQMAQWEEQWKRKLEVDRKRNERENYARSIEESTEEANKLTLEAEEVQNSLDTILIDNLNPRALDYDSLKDHRVFDQTLPVKPKREEISTRPSREDSKYNQKLSFLQRFSKKQVENQKTESDSQFEKDYKLWEEEEKKKDLKYDQKLADYEIAYNEWYKQKETFYAEQKANNDRIDQLKKDFELGDVSAIENYFEHSIEDIKLPFDFILEVELEYQIETKILIVDILLPTVDDLPRLKKITFVKNRNEFKESFLSDSALNAKYDSVLYQIVLVCFNSIFGSDKYGRVESVVINGKVSTIDKATGNHIEPYILSINVKKEDFKTLNLSSIDPKAWFRNAKGIAAAKLSLVTPVPPVIVLNKEDRRFIESYGVIGNIDDSMNLATMDWQDFENLIREVFEWEFSTNGGEVKITRASRDKGVDAIAFDPDPIKGGKIVIQAKRYTNVVGVSAVRDLYGTIMNEGANKGILVSTSNYGNDAYEFAKEKPITLMNGSNLLYLLEKHGHKARIDIKEAKKQLYAK</sequence>
<organism evidence="3 4">
    <name type="scientific">Methanosarcina mazei</name>
    <name type="common">Methanosarcina frisia</name>
    <dbReference type="NCBI Taxonomy" id="2209"/>
    <lineage>
        <taxon>Archaea</taxon>
        <taxon>Methanobacteriati</taxon>
        <taxon>Methanobacteriota</taxon>
        <taxon>Stenosarchaea group</taxon>
        <taxon>Methanomicrobia</taxon>
        <taxon>Methanosarcinales</taxon>
        <taxon>Methanosarcinaceae</taxon>
        <taxon>Methanosarcina</taxon>
    </lineage>
</organism>
<dbReference type="Pfam" id="PF04471">
    <property type="entry name" value="Mrr_cat"/>
    <property type="match status" value="1"/>
</dbReference>
<name>A0A0F8IZB6_METMZ</name>
<dbReference type="InterPro" id="IPR011856">
    <property type="entry name" value="tRNA_endonuc-like_dom_sf"/>
</dbReference>
<accession>A0A0F8IZB6</accession>
<dbReference type="InterPro" id="IPR052906">
    <property type="entry name" value="Type_IV_Methyl-Rstrct_Enzyme"/>
</dbReference>
<dbReference type="RefSeq" id="WP_048049354.1">
    <property type="nucleotide sequence ID" value="NZ_JJPL01000116.1"/>
</dbReference>
<dbReference type="AlphaFoldDB" id="A0A0F8IZB6"/>
<dbReference type="SUPFAM" id="SSF52980">
    <property type="entry name" value="Restriction endonuclease-like"/>
    <property type="match status" value="1"/>
</dbReference>
<dbReference type="GO" id="GO:0003677">
    <property type="term" value="F:DNA binding"/>
    <property type="evidence" value="ECO:0007669"/>
    <property type="project" value="InterPro"/>
</dbReference>
<dbReference type="Gene3D" id="3.40.1350.10">
    <property type="match status" value="1"/>
</dbReference>
<evidence type="ECO:0000256" key="1">
    <source>
        <dbReference type="SAM" id="Coils"/>
    </source>
</evidence>
<protein>
    <recommendedName>
        <fullName evidence="2">Restriction endonuclease type IV Mrr domain-containing protein</fullName>
    </recommendedName>
</protein>
<reference evidence="3 4" key="1">
    <citation type="journal article" date="2015" name="ISME J.">
        <title>Genomic and phenotypic differentiation among Methanosarcina mazei populations from Columbia River sediment.</title>
        <authorList>
            <person name="Youngblut N.D."/>
            <person name="Wirth J.S."/>
            <person name="Henriksen J.R."/>
            <person name="Smith M."/>
            <person name="Simon H."/>
            <person name="Metcalf W.W."/>
            <person name="Whitaker R.J."/>
        </authorList>
    </citation>
    <scope>NUCLEOTIDE SEQUENCE [LARGE SCALE GENOMIC DNA]</scope>
    <source>
        <strain evidence="3 4">3.F.T.2.1</strain>
    </source>
</reference>
<evidence type="ECO:0000313" key="3">
    <source>
        <dbReference type="EMBL" id="KKG62115.1"/>
    </source>
</evidence>
<dbReference type="PANTHER" id="PTHR30015:SF7">
    <property type="entry name" value="TYPE IV METHYL-DIRECTED RESTRICTION ENZYME ECOKMRR"/>
    <property type="match status" value="1"/>
</dbReference>